<dbReference type="eggNOG" id="COG0454">
    <property type="taxonomic scope" value="Bacteria"/>
</dbReference>
<name>C3X8Y6_OXAFO</name>
<dbReference type="OrthoDB" id="3216107at2"/>
<keyword evidence="2" id="KW-0808">Transferase</keyword>
<gene>
    <name evidence="2" type="ORF">OFBG_00690</name>
</gene>
<dbReference type="PROSITE" id="PS51186">
    <property type="entry name" value="GNAT"/>
    <property type="match status" value="1"/>
</dbReference>
<proteinExistence type="predicted"/>
<sequence length="157" mass="18028">MEPIMQYRIASPADYGQLAHLYWTYASEENDSPEFDENAFTRRFHAFLKACMGVDYICWVAEEAGRIVSVVYIGMLEKMPSLSEERLRIGYVANVFTLPALRNREIAAGLMDTVQDWARTHSFETLFVLPGEKSVPFFERQAFSADNGIMGYSFRKD</sequence>
<dbReference type="EMBL" id="GG658170">
    <property type="protein sequence ID" value="EEO29662.1"/>
    <property type="molecule type" value="Genomic_DNA"/>
</dbReference>
<feature type="domain" description="N-acetyltransferase" evidence="1">
    <location>
        <begin position="5"/>
        <end position="157"/>
    </location>
</feature>
<dbReference type="SUPFAM" id="SSF55729">
    <property type="entry name" value="Acyl-CoA N-acyltransferases (Nat)"/>
    <property type="match status" value="1"/>
</dbReference>
<evidence type="ECO:0000313" key="3">
    <source>
        <dbReference type="Proteomes" id="UP000005089"/>
    </source>
</evidence>
<dbReference type="Proteomes" id="UP000005089">
    <property type="component" value="Unassembled WGS sequence"/>
</dbReference>
<protein>
    <submittedName>
        <fullName evidence="2">Acetyltransferase, GNAT family</fullName>
    </submittedName>
</protein>
<evidence type="ECO:0000313" key="2">
    <source>
        <dbReference type="EMBL" id="EEO29662.1"/>
    </source>
</evidence>
<dbReference type="AlphaFoldDB" id="C3X8Y6"/>
<dbReference type="GO" id="GO:0016747">
    <property type="term" value="F:acyltransferase activity, transferring groups other than amino-acyl groups"/>
    <property type="evidence" value="ECO:0007669"/>
    <property type="project" value="InterPro"/>
</dbReference>
<evidence type="ECO:0000259" key="1">
    <source>
        <dbReference type="PROSITE" id="PS51186"/>
    </source>
</evidence>
<dbReference type="Gene3D" id="3.40.630.30">
    <property type="match status" value="1"/>
</dbReference>
<keyword evidence="3" id="KW-1185">Reference proteome</keyword>
<dbReference type="HOGENOM" id="CLU_013985_35_1_4"/>
<reference evidence="2 3" key="1">
    <citation type="submission" date="2009-02" db="EMBL/GenBank/DDBJ databases">
        <title>The Genome Sequence of Oxalobacter formigenes OXCC13.</title>
        <authorList>
            <consortium name="The Broad Institute Genome Sequencing Platform"/>
            <person name="Ward D."/>
            <person name="Young S.K."/>
            <person name="Kodira C.D."/>
            <person name="Zeng Q."/>
            <person name="Koehrsen M."/>
            <person name="Alvarado L."/>
            <person name="Berlin A."/>
            <person name="Borenstein D."/>
            <person name="Chen Z."/>
            <person name="Engels R."/>
            <person name="Freedman E."/>
            <person name="Gellesch M."/>
            <person name="Goldberg J."/>
            <person name="Griggs A."/>
            <person name="Gujja S."/>
            <person name="Heiman D."/>
            <person name="Hepburn T."/>
            <person name="Howarth C."/>
            <person name="Jen D."/>
            <person name="Larson L."/>
            <person name="Lewis B."/>
            <person name="Mehta T."/>
            <person name="Park D."/>
            <person name="Pearson M."/>
            <person name="Roberts A."/>
            <person name="Saif S."/>
            <person name="Shea T."/>
            <person name="Shenoy N."/>
            <person name="Sisk P."/>
            <person name="Stolte C."/>
            <person name="Sykes S."/>
            <person name="Walk T."/>
            <person name="White J."/>
            <person name="Yandava C."/>
            <person name="Allison M.J."/>
            <person name="Lander E."/>
            <person name="Nusbaum C."/>
            <person name="Galagan J."/>
            <person name="Birren B."/>
        </authorList>
    </citation>
    <scope>NUCLEOTIDE SEQUENCE [LARGE SCALE GENOMIC DNA]</scope>
    <source>
        <strain evidence="2 3">OXCC13</strain>
    </source>
</reference>
<organism evidence="2 3">
    <name type="scientific">Oxalobacter formigenes OXCC13</name>
    <dbReference type="NCBI Taxonomy" id="556269"/>
    <lineage>
        <taxon>Bacteria</taxon>
        <taxon>Pseudomonadati</taxon>
        <taxon>Pseudomonadota</taxon>
        <taxon>Betaproteobacteria</taxon>
        <taxon>Burkholderiales</taxon>
        <taxon>Oxalobacteraceae</taxon>
        <taxon>Oxalobacter</taxon>
    </lineage>
</organism>
<dbReference type="Pfam" id="PF00583">
    <property type="entry name" value="Acetyltransf_1"/>
    <property type="match status" value="1"/>
</dbReference>
<dbReference type="CDD" id="cd04301">
    <property type="entry name" value="NAT_SF"/>
    <property type="match status" value="1"/>
</dbReference>
<accession>C3X8Y6</accession>
<dbReference type="InterPro" id="IPR000182">
    <property type="entry name" value="GNAT_dom"/>
</dbReference>
<dbReference type="InterPro" id="IPR016181">
    <property type="entry name" value="Acyl_CoA_acyltransferase"/>
</dbReference>